<comment type="subcellular location">
    <subcellularLocation>
        <location evidence="1">Membrane</location>
        <topology evidence="1">Multi-pass membrane protein</topology>
    </subcellularLocation>
</comment>
<dbReference type="InterPro" id="IPR038770">
    <property type="entry name" value="Na+/solute_symporter_sf"/>
</dbReference>
<dbReference type="Gene3D" id="1.20.1530.20">
    <property type="match status" value="1"/>
</dbReference>
<dbReference type="Proteomes" id="UP000600214">
    <property type="component" value="Unassembled WGS sequence"/>
</dbReference>
<keyword evidence="10 11" id="KW-0472">Membrane</keyword>
<dbReference type="Gene3D" id="3.40.50.720">
    <property type="entry name" value="NAD(P)-binding Rossmann-like Domain"/>
    <property type="match status" value="1"/>
</dbReference>
<dbReference type="RefSeq" id="WP_188938457.1">
    <property type="nucleotide sequence ID" value="NZ_BMIA01000005.1"/>
</dbReference>
<evidence type="ECO:0000256" key="2">
    <source>
        <dbReference type="ARBA" id="ARBA00005551"/>
    </source>
</evidence>
<keyword evidence="6 11" id="KW-0812">Transmembrane</keyword>
<dbReference type="InterPro" id="IPR003148">
    <property type="entry name" value="RCK_N"/>
</dbReference>
<sequence>MQQSFFFQAMIYLAAAVVMVPIAKRLGLGSVLGYLVAGVIIGPAGLKFIGMEGQDIMHFAEFGVVMMLFVIGLELEPSRLWRMRKNIAGLGGLQVGVTTLLVAGIAMLLDVGWKEALALGMIIAMSSTAIVMQTLNEKGWLKTIAGQSSFAVLLFQDLAIIPMLALFPLLADHTGVADGHGAGGSLVSALPAWQQTIVVLLSVSAIVLTGKYLLRPVFRMMARTGLREMFTATALLLVVGIAVLMTSVGLSPALGAFVAGVVLANSEYRHELESSIDPFKGLLLGLFFISVGSSIDFSLVTSKPLLIIGLVAGLMLLKMAILFVLGKIFQVRNAQNFIFSIGLSQIGEFAFVLLSFSVQQGVLGKEVSDTMTAVVAISMAMTPLAMMVNEKFILTRFCLVSAGLQTAQRPSDVEEEDNPVIIAGYGHFGNIVGRFLRANGVEATVLDNDSDNVDFLRRIGLKVYYGDATRYELLDIAGAGRAQMIIIAISDEEKRLELIETVKKHFPHLHMLVRSTNRNDAYDLMNAGMMHIYRETFDTSLRLGVDALKLLGHRAHEATRMAKTFFVHDERTLKHLSRIRNDEEYIHAAREHMEELEMIMQADREAVHLNALAGWDRKAETETA</sequence>
<evidence type="ECO:0000256" key="8">
    <source>
        <dbReference type="ARBA" id="ARBA00022989"/>
    </source>
</evidence>
<feature type="transmembrane region" description="Helical" evidence="11">
    <location>
        <begin position="31"/>
        <end position="50"/>
    </location>
</feature>
<keyword evidence="14" id="KW-1185">Reference proteome</keyword>
<keyword evidence="8 11" id="KW-1133">Transmembrane helix</keyword>
<name>A0ABQ1Z5L2_9BACT</name>
<keyword evidence="4" id="KW-0050">Antiport</keyword>
<feature type="transmembrane region" description="Helical" evidence="11">
    <location>
        <begin position="305"/>
        <end position="325"/>
    </location>
</feature>
<dbReference type="PANTHER" id="PTHR46157">
    <property type="entry name" value="K(+) EFFLUX ANTIPORTER 3, CHLOROPLASTIC"/>
    <property type="match status" value="1"/>
</dbReference>
<evidence type="ECO:0000259" key="12">
    <source>
        <dbReference type="PROSITE" id="PS51201"/>
    </source>
</evidence>
<dbReference type="Pfam" id="PF00999">
    <property type="entry name" value="Na_H_Exchanger"/>
    <property type="match status" value="1"/>
</dbReference>
<evidence type="ECO:0000256" key="10">
    <source>
        <dbReference type="ARBA" id="ARBA00023136"/>
    </source>
</evidence>
<dbReference type="NCBIfam" id="TIGR00932">
    <property type="entry name" value="2a37"/>
    <property type="match status" value="1"/>
</dbReference>
<feature type="domain" description="RCK N-terminal" evidence="12">
    <location>
        <begin position="417"/>
        <end position="541"/>
    </location>
</feature>
<feature type="transmembrane region" description="Helical" evidence="11">
    <location>
        <begin position="56"/>
        <end position="75"/>
    </location>
</feature>
<protein>
    <submittedName>
        <fullName evidence="13">Potassium transporter</fullName>
    </submittedName>
</protein>
<evidence type="ECO:0000256" key="1">
    <source>
        <dbReference type="ARBA" id="ARBA00004141"/>
    </source>
</evidence>
<evidence type="ECO:0000256" key="7">
    <source>
        <dbReference type="ARBA" id="ARBA00022958"/>
    </source>
</evidence>
<keyword evidence="9" id="KW-0406">Ion transport</keyword>
<feature type="transmembrane region" description="Helical" evidence="11">
    <location>
        <begin position="191"/>
        <end position="214"/>
    </location>
</feature>
<evidence type="ECO:0000313" key="14">
    <source>
        <dbReference type="Proteomes" id="UP000600214"/>
    </source>
</evidence>
<feature type="transmembrane region" description="Helical" evidence="11">
    <location>
        <begin position="148"/>
        <end position="171"/>
    </location>
</feature>
<reference evidence="14" key="1">
    <citation type="journal article" date="2019" name="Int. J. Syst. Evol. Microbiol.">
        <title>The Global Catalogue of Microorganisms (GCM) 10K type strain sequencing project: providing services to taxonomists for standard genome sequencing and annotation.</title>
        <authorList>
            <consortium name="The Broad Institute Genomics Platform"/>
            <consortium name="The Broad Institute Genome Sequencing Center for Infectious Disease"/>
            <person name="Wu L."/>
            <person name="Ma J."/>
        </authorList>
    </citation>
    <scope>NUCLEOTIDE SEQUENCE [LARGE SCALE GENOMIC DNA]</scope>
    <source>
        <strain evidence="14">CGMCC 1.15288</strain>
    </source>
</reference>
<evidence type="ECO:0000256" key="6">
    <source>
        <dbReference type="ARBA" id="ARBA00022692"/>
    </source>
</evidence>
<evidence type="ECO:0000256" key="9">
    <source>
        <dbReference type="ARBA" id="ARBA00023065"/>
    </source>
</evidence>
<dbReference type="PANTHER" id="PTHR46157:SF4">
    <property type="entry name" value="K(+) EFFLUX ANTIPORTER 3, CHLOROPLASTIC"/>
    <property type="match status" value="1"/>
</dbReference>
<dbReference type="InterPro" id="IPR006153">
    <property type="entry name" value="Cation/H_exchanger_TM"/>
</dbReference>
<evidence type="ECO:0000313" key="13">
    <source>
        <dbReference type="EMBL" id="GGH51062.1"/>
    </source>
</evidence>
<dbReference type="Pfam" id="PF02254">
    <property type="entry name" value="TrkA_N"/>
    <property type="match status" value="1"/>
</dbReference>
<accession>A0ABQ1Z5L2</accession>
<keyword evidence="7" id="KW-0630">Potassium</keyword>
<dbReference type="InterPro" id="IPR004771">
    <property type="entry name" value="K/H_exchanger"/>
</dbReference>
<gene>
    <name evidence="13" type="ORF">GCM10007423_54180</name>
</gene>
<feature type="transmembrane region" description="Helical" evidence="11">
    <location>
        <begin position="6"/>
        <end position="24"/>
    </location>
</feature>
<feature type="transmembrane region" description="Helical" evidence="11">
    <location>
        <begin position="87"/>
        <end position="109"/>
    </location>
</feature>
<feature type="transmembrane region" description="Helical" evidence="11">
    <location>
        <begin position="337"/>
        <end position="358"/>
    </location>
</feature>
<organism evidence="13 14">
    <name type="scientific">Dyadobacter endophyticus</name>
    <dbReference type="NCBI Taxonomy" id="1749036"/>
    <lineage>
        <taxon>Bacteria</taxon>
        <taxon>Pseudomonadati</taxon>
        <taxon>Bacteroidota</taxon>
        <taxon>Cytophagia</taxon>
        <taxon>Cytophagales</taxon>
        <taxon>Spirosomataceae</taxon>
        <taxon>Dyadobacter</taxon>
    </lineage>
</organism>
<evidence type="ECO:0000256" key="11">
    <source>
        <dbReference type="SAM" id="Phobius"/>
    </source>
</evidence>
<dbReference type="InterPro" id="IPR036291">
    <property type="entry name" value="NAD(P)-bd_dom_sf"/>
</dbReference>
<evidence type="ECO:0000256" key="4">
    <source>
        <dbReference type="ARBA" id="ARBA00022449"/>
    </source>
</evidence>
<dbReference type="PROSITE" id="PS51201">
    <property type="entry name" value="RCK_N"/>
    <property type="match status" value="1"/>
</dbReference>
<keyword evidence="5" id="KW-0633">Potassium transport</keyword>
<evidence type="ECO:0000256" key="3">
    <source>
        <dbReference type="ARBA" id="ARBA00022448"/>
    </source>
</evidence>
<keyword evidence="3" id="KW-0813">Transport</keyword>
<evidence type="ECO:0000256" key="5">
    <source>
        <dbReference type="ARBA" id="ARBA00022538"/>
    </source>
</evidence>
<feature type="transmembrane region" description="Helical" evidence="11">
    <location>
        <begin position="115"/>
        <end position="136"/>
    </location>
</feature>
<comment type="similarity">
    <text evidence="2">Belongs to the monovalent cation:proton antiporter 2 (CPA2) transporter (TC 2.A.37) family.</text>
</comment>
<dbReference type="EMBL" id="BMIA01000005">
    <property type="protein sequence ID" value="GGH51062.1"/>
    <property type="molecule type" value="Genomic_DNA"/>
</dbReference>
<proteinExistence type="inferred from homology"/>
<comment type="caution">
    <text evidence="13">The sequence shown here is derived from an EMBL/GenBank/DDBJ whole genome shotgun (WGS) entry which is preliminary data.</text>
</comment>
<dbReference type="SUPFAM" id="SSF51735">
    <property type="entry name" value="NAD(P)-binding Rossmann-fold domains"/>
    <property type="match status" value="1"/>
</dbReference>